<accession>A0A316GWY4</accession>
<protein>
    <submittedName>
        <fullName evidence="1">Uncharacterized protein</fullName>
    </submittedName>
</protein>
<sequence length="98" mass="10983">MNYKEAKDKLDNADVKVGYSYGTGNGFTAGANTIDRILISTPIDMDFIISDILVGKSNEDALKMHGIFESEDLEVLLVTYLDSGEREWITLQNYLDRS</sequence>
<gene>
    <name evidence="1" type="ORF">LX99_04926</name>
</gene>
<comment type="caution">
    <text evidence="1">The sequence shown here is derived from an EMBL/GenBank/DDBJ whole genome shotgun (WGS) entry which is preliminary data.</text>
</comment>
<name>A0A316GWY4_9SPHI</name>
<dbReference type="RefSeq" id="WP_109610780.1">
    <property type="nucleotide sequence ID" value="NZ_QGHA01000019.1"/>
</dbReference>
<proteinExistence type="predicted"/>
<evidence type="ECO:0000313" key="2">
    <source>
        <dbReference type="Proteomes" id="UP000245678"/>
    </source>
</evidence>
<reference evidence="1 2" key="1">
    <citation type="submission" date="2018-05" db="EMBL/GenBank/DDBJ databases">
        <title>Genomic Encyclopedia of Archaeal and Bacterial Type Strains, Phase II (KMG-II): from individual species to whole genera.</title>
        <authorList>
            <person name="Goeker M."/>
        </authorList>
    </citation>
    <scope>NUCLEOTIDE SEQUENCE [LARGE SCALE GENOMIC DNA]</scope>
    <source>
        <strain evidence="1 2">DSM 19975</strain>
    </source>
</reference>
<dbReference type="AlphaFoldDB" id="A0A316GWY4"/>
<organism evidence="1 2">
    <name type="scientific">Mucilaginibacter oryzae</name>
    <dbReference type="NCBI Taxonomy" id="468058"/>
    <lineage>
        <taxon>Bacteria</taxon>
        <taxon>Pseudomonadati</taxon>
        <taxon>Bacteroidota</taxon>
        <taxon>Sphingobacteriia</taxon>
        <taxon>Sphingobacteriales</taxon>
        <taxon>Sphingobacteriaceae</taxon>
        <taxon>Mucilaginibacter</taxon>
    </lineage>
</organism>
<keyword evidence="2" id="KW-1185">Reference proteome</keyword>
<dbReference type="Proteomes" id="UP000245678">
    <property type="component" value="Unassembled WGS sequence"/>
</dbReference>
<evidence type="ECO:0000313" key="1">
    <source>
        <dbReference type="EMBL" id="PWK67068.1"/>
    </source>
</evidence>
<dbReference type="EMBL" id="QGHA01000019">
    <property type="protein sequence ID" value="PWK67068.1"/>
    <property type="molecule type" value="Genomic_DNA"/>
</dbReference>